<evidence type="ECO:0000313" key="2">
    <source>
        <dbReference type="Proteomes" id="UP000499080"/>
    </source>
</evidence>
<gene>
    <name evidence="1" type="ORF">AVEN_232982_1</name>
</gene>
<accession>A0A4Y2ML46</accession>
<sequence length="57" mass="6860">RNLTQDPVDYSGLLEIRYFKFNTCFTTDTLRKLERFCNENQRNLVVNKDDVIEDVMQ</sequence>
<evidence type="ECO:0000313" key="1">
    <source>
        <dbReference type="EMBL" id="GBN27289.1"/>
    </source>
</evidence>
<dbReference type="Proteomes" id="UP000499080">
    <property type="component" value="Unassembled WGS sequence"/>
</dbReference>
<name>A0A4Y2ML46_ARAVE</name>
<dbReference type="EMBL" id="BGPR01123569">
    <property type="protein sequence ID" value="GBN27289.1"/>
    <property type="molecule type" value="Genomic_DNA"/>
</dbReference>
<protein>
    <submittedName>
        <fullName evidence="1">Uncharacterized protein</fullName>
    </submittedName>
</protein>
<keyword evidence="2" id="KW-1185">Reference proteome</keyword>
<organism evidence="1 2">
    <name type="scientific">Araneus ventricosus</name>
    <name type="common">Orbweaver spider</name>
    <name type="synonym">Epeira ventricosa</name>
    <dbReference type="NCBI Taxonomy" id="182803"/>
    <lineage>
        <taxon>Eukaryota</taxon>
        <taxon>Metazoa</taxon>
        <taxon>Ecdysozoa</taxon>
        <taxon>Arthropoda</taxon>
        <taxon>Chelicerata</taxon>
        <taxon>Arachnida</taxon>
        <taxon>Araneae</taxon>
        <taxon>Araneomorphae</taxon>
        <taxon>Entelegynae</taxon>
        <taxon>Araneoidea</taxon>
        <taxon>Araneidae</taxon>
        <taxon>Araneus</taxon>
    </lineage>
</organism>
<comment type="caution">
    <text evidence="1">The sequence shown here is derived from an EMBL/GenBank/DDBJ whole genome shotgun (WGS) entry which is preliminary data.</text>
</comment>
<dbReference type="AlphaFoldDB" id="A0A4Y2ML46"/>
<feature type="non-terminal residue" evidence="1">
    <location>
        <position position="1"/>
    </location>
</feature>
<reference evidence="1 2" key="1">
    <citation type="journal article" date="2019" name="Sci. Rep.">
        <title>Orb-weaving spider Araneus ventricosus genome elucidates the spidroin gene catalogue.</title>
        <authorList>
            <person name="Kono N."/>
            <person name="Nakamura H."/>
            <person name="Ohtoshi R."/>
            <person name="Moran D.A.P."/>
            <person name="Shinohara A."/>
            <person name="Yoshida Y."/>
            <person name="Fujiwara M."/>
            <person name="Mori M."/>
            <person name="Tomita M."/>
            <person name="Arakawa K."/>
        </authorList>
    </citation>
    <scope>NUCLEOTIDE SEQUENCE [LARGE SCALE GENOMIC DNA]</scope>
</reference>
<proteinExistence type="predicted"/>